<feature type="transmembrane region" description="Helical" evidence="7">
    <location>
        <begin position="950"/>
        <end position="973"/>
    </location>
</feature>
<keyword evidence="4 7" id="KW-0472">Membrane</keyword>
<dbReference type="SUPFAM" id="SSF82866">
    <property type="entry name" value="Multidrug efflux transporter AcrB transmembrane domain"/>
    <property type="match status" value="2"/>
</dbReference>
<protein>
    <recommendedName>
        <fullName evidence="8">SSD domain-containing protein</fullName>
    </recommendedName>
</protein>
<evidence type="ECO:0000256" key="7">
    <source>
        <dbReference type="SAM" id="Phobius"/>
    </source>
</evidence>
<feature type="transmembrane region" description="Helical" evidence="7">
    <location>
        <begin position="920"/>
        <end position="944"/>
    </location>
</feature>
<feature type="domain" description="SSD" evidence="8">
    <location>
        <begin position="437"/>
        <end position="558"/>
    </location>
</feature>
<feature type="transmembrane region" description="Helical" evidence="7">
    <location>
        <begin position="833"/>
        <end position="850"/>
    </location>
</feature>
<dbReference type="PANTHER" id="PTHR45951">
    <property type="entry name" value="PROTEIN DISPATCHED-RELATED"/>
    <property type="match status" value="1"/>
</dbReference>
<name>A0ABR1BVJ9_NECAM</name>
<proteinExistence type="inferred from homology"/>
<feature type="transmembrane region" description="Helical" evidence="7">
    <location>
        <begin position="593"/>
        <end position="611"/>
    </location>
</feature>
<organism evidence="9 10">
    <name type="scientific">Necator americanus</name>
    <name type="common">Human hookworm</name>
    <dbReference type="NCBI Taxonomy" id="51031"/>
    <lineage>
        <taxon>Eukaryota</taxon>
        <taxon>Metazoa</taxon>
        <taxon>Ecdysozoa</taxon>
        <taxon>Nematoda</taxon>
        <taxon>Chromadorea</taxon>
        <taxon>Rhabditida</taxon>
        <taxon>Rhabditina</taxon>
        <taxon>Rhabditomorpha</taxon>
        <taxon>Strongyloidea</taxon>
        <taxon>Ancylostomatidae</taxon>
        <taxon>Bunostominae</taxon>
        <taxon>Necator</taxon>
    </lineage>
</organism>
<dbReference type="Gene3D" id="1.20.1640.10">
    <property type="entry name" value="Multidrug efflux transporter AcrB transmembrane domain"/>
    <property type="match status" value="2"/>
</dbReference>
<reference evidence="9 10" key="1">
    <citation type="submission" date="2023-08" db="EMBL/GenBank/DDBJ databases">
        <title>A Necator americanus chromosomal reference genome.</title>
        <authorList>
            <person name="Ilik V."/>
            <person name="Petrzelkova K.J."/>
            <person name="Pardy F."/>
            <person name="Fuh T."/>
            <person name="Niatou-Singa F.S."/>
            <person name="Gouil Q."/>
            <person name="Baker L."/>
            <person name="Ritchie M.E."/>
            <person name="Jex A.R."/>
            <person name="Gazzola D."/>
            <person name="Li H."/>
            <person name="Toshio Fujiwara R."/>
            <person name="Zhan B."/>
            <person name="Aroian R.V."/>
            <person name="Pafco B."/>
            <person name="Schwarz E.M."/>
        </authorList>
    </citation>
    <scope>NUCLEOTIDE SEQUENCE [LARGE SCALE GENOMIC DNA]</scope>
    <source>
        <strain evidence="9 10">Aroian</strain>
        <tissue evidence="9">Whole animal</tissue>
    </source>
</reference>
<feature type="transmembrane region" description="Helical" evidence="7">
    <location>
        <begin position="507"/>
        <end position="529"/>
    </location>
</feature>
<evidence type="ECO:0000256" key="2">
    <source>
        <dbReference type="ARBA" id="ARBA00022692"/>
    </source>
</evidence>
<evidence type="ECO:0000256" key="3">
    <source>
        <dbReference type="ARBA" id="ARBA00022989"/>
    </source>
</evidence>
<dbReference type="InterPro" id="IPR053958">
    <property type="entry name" value="HMGCR/SNAP/NPC1-like_SSD"/>
</dbReference>
<sequence length="1005" mass="112408">MYFTSQRILVAQGRLVRELHITERVGRFGGCRPSSGGASAVVAAGVKPARRMAIIFARNEPIFCRRPSSRAAAAAAPPRARHSPRPAMLSLREYSRLIYRRPLTVAITAVLLTGILPLVILYFLPIKLSQNAEIGFDTKDTELSGPRLAWQKLQQTLTTSNRINFANHPQLNVTGLARTQNVTAVGSRRNRRSWADQLFTTFSTIACYDAPIPLMSHLSQIVIEVPRLSTIFQFDFLRKICSMQDYIAEELDAFDDYTPYRNIWSVANFFACLSPEFLYNCSELTVNHVDSVHRLVTYCTLYRDKLIACKVACKEDCSSCPGVPLNCSSTMMFDLFYRLLPRDLSAEPMHLNTFLPVFTLTGYLTQNIFVPLDLYNKLEVAIVNFMKKENLAIKGILMEVKRDRLLPAAMSDSLLALLAAGVVALIVALHSRSLTYAIAVFLVLALSVLGSLAIYSFFTSDFPLLNLVIFVLLIAVGTDDAFLLFSHFPHTLDEDSFYECLHHTSSTMFLTSFSTAVPFFVNIASNVIVFRCFGLFAGVTILINYLLVVSFLPAFLILQRRWCSCIPLLPDIGVFLSKSFKEVLPWVIVQGRFVWMTALSIVVAVATVVSVRDLHLPEYNPLQLFIASNPHEWYDNNAEKTFEFVEEKIAIPLYARLVWGVKTVNSTAMFRPHAVTPLESDPSFTLSTPTDIRELAANLSNYRALPFINHSEPFWPEKFLNWSAAYRCQTGYICCNMSHSLFNNVYLDYCLRNSTSAIFTSYNDTPIFDNNSFALCGYTALLPTHLSYSHRFHRLAHAFDLLATLTPPNGWWAPEWALMSTWYDLQRSIVSDVRSSVIVSVSVVALFAVLQLKMQAIAAVITCVCIIACSVGSVTLLGWEIGVLEAVILVLVVGLSFDYTLHFGAALPKTGCKSHRIQRAANLASVPVSLSGFTSFLAGASMLFSQTHAFSQVGVFLIVITLSSWIYATFFFLPILSLTLPSSKECVECDKEASRSFPMQEKFRS</sequence>
<feature type="transmembrane region" description="Helical" evidence="7">
    <location>
        <begin position="464"/>
        <end position="486"/>
    </location>
</feature>
<feature type="transmembrane region" description="Helical" evidence="7">
    <location>
        <begin position="436"/>
        <end position="458"/>
    </location>
</feature>
<feature type="transmembrane region" description="Helical" evidence="7">
    <location>
        <begin position="887"/>
        <end position="908"/>
    </location>
</feature>
<feature type="transmembrane region" description="Helical" evidence="7">
    <location>
        <begin position="405"/>
        <end position="429"/>
    </location>
</feature>
<feature type="transmembrane region" description="Helical" evidence="7">
    <location>
        <begin position="857"/>
        <end position="881"/>
    </location>
</feature>
<evidence type="ECO:0000256" key="5">
    <source>
        <dbReference type="ARBA" id="ARBA00023180"/>
    </source>
</evidence>
<dbReference type="InterPro" id="IPR052081">
    <property type="entry name" value="Dispatched_Hh_regulator"/>
</dbReference>
<evidence type="ECO:0000256" key="1">
    <source>
        <dbReference type="ARBA" id="ARBA00004141"/>
    </source>
</evidence>
<evidence type="ECO:0000259" key="8">
    <source>
        <dbReference type="PROSITE" id="PS50156"/>
    </source>
</evidence>
<keyword evidence="2 7" id="KW-0812">Transmembrane</keyword>
<comment type="caution">
    <text evidence="9">The sequence shown here is derived from an EMBL/GenBank/DDBJ whole genome shotgun (WGS) entry which is preliminary data.</text>
</comment>
<gene>
    <name evidence="9" type="primary">Necator_chrI.g3214</name>
    <name evidence="9" type="ORF">RB195_007085</name>
</gene>
<dbReference type="Proteomes" id="UP001303046">
    <property type="component" value="Unassembled WGS sequence"/>
</dbReference>
<dbReference type="InterPro" id="IPR000731">
    <property type="entry name" value="SSD"/>
</dbReference>
<evidence type="ECO:0000313" key="10">
    <source>
        <dbReference type="Proteomes" id="UP001303046"/>
    </source>
</evidence>
<dbReference type="Pfam" id="PF12349">
    <property type="entry name" value="Sterol-sensing"/>
    <property type="match status" value="1"/>
</dbReference>
<feature type="domain" description="SSD" evidence="8">
    <location>
        <begin position="856"/>
        <end position="978"/>
    </location>
</feature>
<feature type="transmembrane region" description="Helical" evidence="7">
    <location>
        <begin position="103"/>
        <end position="124"/>
    </location>
</feature>
<dbReference type="PROSITE" id="PS50156">
    <property type="entry name" value="SSD"/>
    <property type="match status" value="2"/>
</dbReference>
<dbReference type="PANTHER" id="PTHR45951:SF8">
    <property type="entry name" value="CHE-14 PROTEIN"/>
    <property type="match status" value="1"/>
</dbReference>
<comment type="similarity">
    <text evidence="6">Belongs to the dispatched family.</text>
</comment>
<evidence type="ECO:0000313" key="9">
    <source>
        <dbReference type="EMBL" id="KAK6730402.1"/>
    </source>
</evidence>
<evidence type="ECO:0000256" key="6">
    <source>
        <dbReference type="ARBA" id="ARBA00038046"/>
    </source>
</evidence>
<comment type="subcellular location">
    <subcellularLocation>
        <location evidence="1">Membrane</location>
        <topology evidence="1">Multi-pass membrane protein</topology>
    </subcellularLocation>
</comment>
<dbReference type="EMBL" id="JAVFWL010000001">
    <property type="protein sequence ID" value="KAK6730402.1"/>
    <property type="molecule type" value="Genomic_DNA"/>
</dbReference>
<keyword evidence="10" id="KW-1185">Reference proteome</keyword>
<feature type="transmembrane region" description="Helical" evidence="7">
    <location>
        <begin position="535"/>
        <end position="558"/>
    </location>
</feature>
<evidence type="ECO:0000256" key="4">
    <source>
        <dbReference type="ARBA" id="ARBA00023136"/>
    </source>
</evidence>
<accession>A0ABR1BVJ9</accession>
<keyword evidence="5" id="KW-0325">Glycoprotein</keyword>
<keyword evidence="3 7" id="KW-1133">Transmembrane helix</keyword>